<proteinExistence type="predicted"/>
<reference evidence="2" key="1">
    <citation type="journal article" date="2019" name="Int. J. Syst. Evol. Microbiol.">
        <title>The Global Catalogue of Microorganisms (GCM) 10K type strain sequencing project: providing services to taxonomists for standard genome sequencing and annotation.</title>
        <authorList>
            <consortium name="The Broad Institute Genomics Platform"/>
            <consortium name="The Broad Institute Genome Sequencing Center for Infectious Disease"/>
            <person name="Wu L."/>
            <person name="Ma J."/>
        </authorList>
    </citation>
    <scope>NUCLEOTIDE SEQUENCE [LARGE SCALE GENOMIC DNA]</scope>
    <source>
        <strain evidence="2">JCM 17843</strain>
    </source>
</reference>
<organism evidence="1 2">
    <name type="scientific">Iodidimonas muriae</name>
    <dbReference type="NCBI Taxonomy" id="261467"/>
    <lineage>
        <taxon>Bacteria</taxon>
        <taxon>Pseudomonadati</taxon>
        <taxon>Pseudomonadota</taxon>
        <taxon>Alphaproteobacteria</taxon>
        <taxon>Iodidimonadales</taxon>
        <taxon>Iodidimonadaceae</taxon>
        <taxon>Iodidimonas</taxon>
    </lineage>
</organism>
<protein>
    <submittedName>
        <fullName evidence="1">Uncharacterized protein</fullName>
    </submittedName>
</protein>
<evidence type="ECO:0000313" key="1">
    <source>
        <dbReference type="EMBL" id="GGO07180.1"/>
    </source>
</evidence>
<dbReference type="EMBL" id="BMOV01000002">
    <property type="protein sequence ID" value="GGO07180.1"/>
    <property type="molecule type" value="Genomic_DNA"/>
</dbReference>
<sequence>MESLSKLWAKCAEGRKAWRYGMGTMWFLQQTEYSTRQGVPPFQVIRRTDAVQTVLWGDSG</sequence>
<keyword evidence="2" id="KW-1185">Reference proteome</keyword>
<gene>
    <name evidence="1" type="ORF">GCM10007972_06260</name>
</gene>
<accession>A0ABQ2L8Z5</accession>
<dbReference type="Proteomes" id="UP000602381">
    <property type="component" value="Unassembled WGS sequence"/>
</dbReference>
<comment type="caution">
    <text evidence="1">The sequence shown here is derived from an EMBL/GenBank/DDBJ whole genome shotgun (WGS) entry which is preliminary data.</text>
</comment>
<evidence type="ECO:0000313" key="2">
    <source>
        <dbReference type="Proteomes" id="UP000602381"/>
    </source>
</evidence>
<name>A0ABQ2L8Z5_9PROT</name>